<proteinExistence type="predicted"/>
<sequence>MLWLSSILLALGCRRAHEQPHQQQPTSAIRPAPSAAPPDAGPDADPIHTGDLASAESALAVADRGVFEDLDARVQIDLPADIGPDQVILAVVDPRHAILVLHVDGWPTKVYPLLEAGGQELSVGEHSVRLRRGDHAELAPLVRTPEQLRALAQAAKPGPGDLDDDGIPDPLDIDIGAIKTTLNAARYDQSYVSIPFPGGDVPRELGACTDVIVRALRNAGIDLQAEIHEDIARAPHRYPMVERANADIDHRRVRTLLPWFRAHWTQLDATQPPRPGDVVFMETIASRKGPDHIGVIGDRRAADGQLLVANNWTDGYQTSFMELLGHVELTDRFRVPPSPEHAGPIAAEVRQLLVVRGEDWDSFRGQAQRYQRDTVGGPWQRVGDAFPIVLGHAGLGWGRGLHGDGPPLGSRGPTKQEGDGRSAAGVFRIGGAWGRSETATTKLPYASESATLRCVDDPASAHYNEIVDGATTPQDWSSAEPMRRYYELAIVVEHNRARVASAGSCIFLHRWSDPDSPVTGCTAMAADRLEQLAAWLEPGAVIVSLPGPTLDDLRQAWALPDP</sequence>
<feature type="region of interest" description="Disordered" evidence="1">
    <location>
        <begin position="16"/>
        <end position="49"/>
    </location>
</feature>
<dbReference type="EMBL" id="JMCC02000106">
    <property type="protein sequence ID" value="KIG13124.1"/>
    <property type="molecule type" value="Genomic_DNA"/>
</dbReference>
<evidence type="ECO:0000313" key="3">
    <source>
        <dbReference type="Proteomes" id="UP000031599"/>
    </source>
</evidence>
<evidence type="ECO:0008006" key="4">
    <source>
        <dbReference type="Google" id="ProtNLM"/>
    </source>
</evidence>
<accession>A0A0C1Z656</accession>
<dbReference type="PANTHER" id="PTHR38589:SF1">
    <property type="entry name" value="BLR0621 PROTEIN"/>
    <property type="match status" value="1"/>
</dbReference>
<comment type="caution">
    <text evidence="2">The sequence shown here is derived from an EMBL/GenBank/DDBJ whole genome shotgun (WGS) entry which is preliminary data.</text>
</comment>
<name>A0A0C1Z656_9BACT</name>
<feature type="region of interest" description="Disordered" evidence="1">
    <location>
        <begin position="401"/>
        <end position="422"/>
    </location>
</feature>
<protein>
    <recommendedName>
        <fullName evidence="4">YkuD domain-containing protein</fullName>
    </recommendedName>
</protein>
<evidence type="ECO:0000313" key="2">
    <source>
        <dbReference type="EMBL" id="KIG13124.1"/>
    </source>
</evidence>
<dbReference type="AlphaFoldDB" id="A0A0C1Z656"/>
<organism evidence="2 3">
    <name type="scientific">Enhygromyxa salina</name>
    <dbReference type="NCBI Taxonomy" id="215803"/>
    <lineage>
        <taxon>Bacteria</taxon>
        <taxon>Pseudomonadati</taxon>
        <taxon>Myxococcota</taxon>
        <taxon>Polyangia</taxon>
        <taxon>Nannocystales</taxon>
        <taxon>Nannocystaceae</taxon>
        <taxon>Enhygromyxa</taxon>
    </lineage>
</organism>
<dbReference type="PANTHER" id="PTHR38589">
    <property type="entry name" value="BLR0621 PROTEIN"/>
    <property type="match status" value="1"/>
</dbReference>
<gene>
    <name evidence="2" type="ORF">DB30_00502</name>
</gene>
<dbReference type="InterPro" id="IPR009706">
    <property type="entry name" value="DUF1287"/>
</dbReference>
<dbReference type="Pfam" id="PF06940">
    <property type="entry name" value="DUF1287"/>
    <property type="match status" value="1"/>
</dbReference>
<reference evidence="2 3" key="1">
    <citation type="submission" date="2014-12" db="EMBL/GenBank/DDBJ databases">
        <title>Genome assembly of Enhygromyxa salina DSM 15201.</title>
        <authorList>
            <person name="Sharma G."/>
            <person name="Subramanian S."/>
        </authorList>
    </citation>
    <scope>NUCLEOTIDE SEQUENCE [LARGE SCALE GENOMIC DNA]</scope>
    <source>
        <strain evidence="2 3">DSM 15201</strain>
    </source>
</reference>
<dbReference type="Proteomes" id="UP000031599">
    <property type="component" value="Unassembled WGS sequence"/>
</dbReference>
<evidence type="ECO:0000256" key="1">
    <source>
        <dbReference type="SAM" id="MobiDB-lite"/>
    </source>
</evidence>